<keyword evidence="7" id="KW-1185">Reference proteome</keyword>
<dbReference type="EMBL" id="DVAD01000013">
    <property type="protein sequence ID" value="HIJ99610.1"/>
    <property type="molecule type" value="Genomic_DNA"/>
</dbReference>
<dbReference type="GO" id="GO:0016887">
    <property type="term" value="F:ATP hydrolysis activity"/>
    <property type="evidence" value="ECO:0007669"/>
    <property type="project" value="InterPro"/>
</dbReference>
<dbReference type="GO" id="GO:0005524">
    <property type="term" value="F:ATP binding"/>
    <property type="evidence" value="ECO:0007669"/>
    <property type="project" value="UniProtKB-KW"/>
</dbReference>
<keyword evidence="4 6" id="KW-0067">ATP-binding</keyword>
<dbReference type="GO" id="GO:0098796">
    <property type="term" value="C:membrane protein complex"/>
    <property type="evidence" value="ECO:0007669"/>
    <property type="project" value="UniProtKB-ARBA"/>
</dbReference>
<dbReference type="InterPro" id="IPR027417">
    <property type="entry name" value="P-loop_NTPase"/>
</dbReference>
<evidence type="ECO:0000256" key="1">
    <source>
        <dbReference type="ARBA" id="ARBA00005417"/>
    </source>
</evidence>
<dbReference type="SMART" id="SM00382">
    <property type="entry name" value="AAA"/>
    <property type="match status" value="1"/>
</dbReference>
<evidence type="ECO:0000256" key="3">
    <source>
        <dbReference type="ARBA" id="ARBA00022741"/>
    </source>
</evidence>
<dbReference type="InterPro" id="IPR017911">
    <property type="entry name" value="MacB-like_ATP-bd"/>
</dbReference>
<sequence length="228" mass="25127">MAEIMFKAEDVWKTYIMGDTKTHALAGASLEVKKGEYVSIIGQSGSGKSTLMHMLGCLDSPTSGKVFVEGRDVSKLSSNELARIRRVKLGFVFQSYNLVSGLTALENVSLPQRFEGATKEKAEKEAAKNLKALGLEDRMLHKPTELSGGQQQRVAIARALVNDPDAILADEPTGNLDSKTSREIVDLLNHLNSKKKKTLITITHDKNIAEDADRKIYIKDGKIQKSWK</sequence>
<dbReference type="Pfam" id="PF00005">
    <property type="entry name" value="ABC_tran"/>
    <property type="match status" value="1"/>
</dbReference>
<dbReference type="InterPro" id="IPR003593">
    <property type="entry name" value="AAA+_ATPase"/>
</dbReference>
<evidence type="ECO:0000256" key="4">
    <source>
        <dbReference type="ARBA" id="ARBA00022840"/>
    </source>
</evidence>
<dbReference type="Gene3D" id="3.40.50.300">
    <property type="entry name" value="P-loop containing nucleotide triphosphate hydrolases"/>
    <property type="match status" value="1"/>
</dbReference>
<dbReference type="InterPro" id="IPR003439">
    <property type="entry name" value="ABC_transporter-like_ATP-bd"/>
</dbReference>
<dbReference type="InterPro" id="IPR017871">
    <property type="entry name" value="ABC_transporter-like_CS"/>
</dbReference>
<dbReference type="CDD" id="cd03255">
    <property type="entry name" value="ABC_MJ0796_LolCDE_FtsE"/>
    <property type="match status" value="1"/>
</dbReference>
<evidence type="ECO:0000313" key="6">
    <source>
        <dbReference type="EMBL" id="HIJ99610.1"/>
    </source>
</evidence>
<dbReference type="FunFam" id="3.40.50.300:FF:000032">
    <property type="entry name" value="Export ABC transporter ATP-binding protein"/>
    <property type="match status" value="1"/>
</dbReference>
<gene>
    <name evidence="6" type="ORF">H1011_02185</name>
</gene>
<dbReference type="GO" id="GO:0022857">
    <property type="term" value="F:transmembrane transporter activity"/>
    <property type="evidence" value="ECO:0007669"/>
    <property type="project" value="UniProtKB-ARBA"/>
</dbReference>
<evidence type="ECO:0000256" key="2">
    <source>
        <dbReference type="ARBA" id="ARBA00022448"/>
    </source>
</evidence>
<comment type="similarity">
    <text evidence="1">Belongs to the ABC transporter superfamily.</text>
</comment>
<evidence type="ECO:0000313" key="7">
    <source>
        <dbReference type="Proteomes" id="UP000604391"/>
    </source>
</evidence>
<accession>A0A832V8K7</accession>
<dbReference type="Proteomes" id="UP000604391">
    <property type="component" value="Unassembled WGS sequence"/>
</dbReference>
<protein>
    <submittedName>
        <fullName evidence="6">ABC transporter ATP-binding protein</fullName>
    </submittedName>
</protein>
<dbReference type="PROSITE" id="PS00211">
    <property type="entry name" value="ABC_TRANSPORTER_1"/>
    <property type="match status" value="1"/>
</dbReference>
<comment type="caution">
    <text evidence="6">The sequence shown here is derived from an EMBL/GenBank/DDBJ whole genome shotgun (WGS) entry which is preliminary data.</text>
</comment>
<dbReference type="PANTHER" id="PTHR42798">
    <property type="entry name" value="LIPOPROTEIN-RELEASING SYSTEM ATP-BINDING PROTEIN LOLD"/>
    <property type="match status" value="1"/>
</dbReference>
<keyword evidence="3" id="KW-0547">Nucleotide-binding</keyword>
<dbReference type="PANTHER" id="PTHR42798:SF6">
    <property type="entry name" value="CELL DIVISION ATP-BINDING PROTEIN FTSE"/>
    <property type="match status" value="1"/>
</dbReference>
<proteinExistence type="inferred from homology"/>
<reference evidence="6 7" key="1">
    <citation type="journal article" name="Nat. Commun.">
        <title>Undinarchaeota illuminate DPANN phylogeny and the impact of gene transfer on archaeal evolution.</title>
        <authorList>
            <person name="Dombrowski N."/>
            <person name="Williams T.A."/>
            <person name="Sun J."/>
            <person name="Woodcroft B.J."/>
            <person name="Lee J.H."/>
            <person name="Minh B.Q."/>
            <person name="Rinke C."/>
            <person name="Spang A."/>
        </authorList>
    </citation>
    <scope>NUCLEOTIDE SEQUENCE [LARGE SCALE GENOMIC DNA]</scope>
    <source>
        <strain evidence="6">MAG_bin17</strain>
    </source>
</reference>
<dbReference type="AlphaFoldDB" id="A0A832V8K7"/>
<evidence type="ECO:0000259" key="5">
    <source>
        <dbReference type="PROSITE" id="PS50893"/>
    </source>
</evidence>
<organism evidence="6 7">
    <name type="scientific">Candidatus Undinarchaeum marinum</name>
    <dbReference type="NCBI Taxonomy" id="2756141"/>
    <lineage>
        <taxon>Archaea</taxon>
        <taxon>Candidatus Undinarchaeota</taxon>
        <taxon>Candidatus Undinarchaeia</taxon>
        <taxon>Candidatus Undinarchaeales</taxon>
        <taxon>Candidatus Undinarchaeaceae</taxon>
        <taxon>Candidatus Undinarchaeum</taxon>
    </lineage>
</organism>
<feature type="domain" description="ABC transporter" evidence="5">
    <location>
        <begin position="6"/>
        <end position="228"/>
    </location>
</feature>
<name>A0A832V8K7_9ARCH</name>
<dbReference type="PROSITE" id="PS50893">
    <property type="entry name" value="ABC_TRANSPORTER_2"/>
    <property type="match status" value="1"/>
</dbReference>
<keyword evidence="2" id="KW-0813">Transport</keyword>
<dbReference type="SUPFAM" id="SSF52540">
    <property type="entry name" value="P-loop containing nucleoside triphosphate hydrolases"/>
    <property type="match status" value="1"/>
</dbReference>